<protein>
    <submittedName>
        <fullName evidence="3">PadR family transcriptional regulator</fullName>
    </submittedName>
</protein>
<dbReference type="Proteomes" id="UP001484535">
    <property type="component" value="Unassembled WGS sequence"/>
</dbReference>
<evidence type="ECO:0000259" key="2">
    <source>
        <dbReference type="Pfam" id="PF03551"/>
    </source>
</evidence>
<sequence length="252" mass="27281">MTGNDRKSAEYSDGDDYRENEDFAEPGHKHRRRGRDADAFGLEGVFGPDGVFGPQGLFGPGGLFGQVGRRSGININLNGGRGEHRGPRHGRGGDQGGRRRRKMFAPGELRLVLLALIAEEPRHGYDCIRAMDEATDGAYTPSPGVIYPTLAMLADEGLIVAQPSEDARKVFEATEAGHAELADNADEIAALLERLGTRGERARAAKSSDMMRALGNLASVLTNRAAAGRFNSENKEQIVDLIDELARKIEKL</sequence>
<dbReference type="PANTHER" id="PTHR43252">
    <property type="entry name" value="TRANSCRIPTIONAL REGULATOR YQJI"/>
    <property type="match status" value="1"/>
</dbReference>
<dbReference type="PANTHER" id="PTHR43252:SF7">
    <property type="entry name" value="TRANSCRIPTIONAL REGULATOR YQJI"/>
    <property type="match status" value="1"/>
</dbReference>
<evidence type="ECO:0000313" key="4">
    <source>
        <dbReference type="Proteomes" id="UP001484535"/>
    </source>
</evidence>
<dbReference type="Pfam" id="PF03551">
    <property type="entry name" value="PadR"/>
    <property type="match status" value="1"/>
</dbReference>
<organism evidence="3 4">
    <name type="scientific">Aurantiacibacter flavus</name>
    <dbReference type="NCBI Taxonomy" id="3145232"/>
    <lineage>
        <taxon>Bacteria</taxon>
        <taxon>Pseudomonadati</taxon>
        <taxon>Pseudomonadota</taxon>
        <taxon>Alphaproteobacteria</taxon>
        <taxon>Sphingomonadales</taxon>
        <taxon>Erythrobacteraceae</taxon>
        <taxon>Aurantiacibacter</taxon>
    </lineage>
</organism>
<comment type="caution">
    <text evidence="3">The sequence shown here is derived from an EMBL/GenBank/DDBJ whole genome shotgun (WGS) entry which is preliminary data.</text>
</comment>
<dbReference type="InterPro" id="IPR036388">
    <property type="entry name" value="WH-like_DNA-bd_sf"/>
</dbReference>
<reference evidence="3 4" key="1">
    <citation type="submission" date="2024-05" db="EMBL/GenBank/DDBJ databases">
        <authorList>
            <person name="Park S."/>
        </authorList>
    </citation>
    <scope>NUCLEOTIDE SEQUENCE [LARGE SCALE GENOMIC DNA]</scope>
    <source>
        <strain evidence="3 4">DGU5</strain>
    </source>
</reference>
<dbReference type="Gene3D" id="1.10.10.10">
    <property type="entry name" value="Winged helix-like DNA-binding domain superfamily/Winged helix DNA-binding domain"/>
    <property type="match status" value="1"/>
</dbReference>
<feature type="region of interest" description="Disordered" evidence="1">
    <location>
        <begin position="1"/>
        <end position="34"/>
    </location>
</feature>
<evidence type="ECO:0000256" key="1">
    <source>
        <dbReference type="SAM" id="MobiDB-lite"/>
    </source>
</evidence>
<keyword evidence="4" id="KW-1185">Reference proteome</keyword>
<dbReference type="SUPFAM" id="SSF46785">
    <property type="entry name" value="Winged helix' DNA-binding domain"/>
    <property type="match status" value="1"/>
</dbReference>
<feature type="domain" description="Transcription regulator PadR N-terminal" evidence="2">
    <location>
        <begin position="113"/>
        <end position="182"/>
    </location>
</feature>
<dbReference type="RefSeq" id="WP_346784034.1">
    <property type="nucleotide sequence ID" value="NZ_JBDLBR010000002.1"/>
</dbReference>
<feature type="region of interest" description="Disordered" evidence="1">
    <location>
        <begin position="77"/>
        <end position="101"/>
    </location>
</feature>
<name>A0ABV0CUN6_9SPHN</name>
<evidence type="ECO:0000313" key="3">
    <source>
        <dbReference type="EMBL" id="MEN7536574.1"/>
    </source>
</evidence>
<accession>A0ABV0CUN6</accession>
<dbReference type="InterPro" id="IPR036390">
    <property type="entry name" value="WH_DNA-bd_sf"/>
</dbReference>
<feature type="compositionally biased region" description="Basic and acidic residues" evidence="1">
    <location>
        <begin position="1"/>
        <end position="27"/>
    </location>
</feature>
<proteinExistence type="predicted"/>
<gene>
    <name evidence="3" type="ORF">ABDJ38_05255</name>
</gene>
<dbReference type="EMBL" id="JBDLBR010000002">
    <property type="protein sequence ID" value="MEN7536574.1"/>
    <property type="molecule type" value="Genomic_DNA"/>
</dbReference>
<dbReference type="InterPro" id="IPR005149">
    <property type="entry name" value="Tscrpt_reg_PadR_N"/>
</dbReference>